<gene>
    <name evidence="9" type="ORF">GCM10010977_12550</name>
</gene>
<feature type="transmembrane region" description="Helical" evidence="8">
    <location>
        <begin position="297"/>
        <end position="318"/>
    </location>
</feature>
<evidence type="ECO:0000256" key="8">
    <source>
        <dbReference type="SAM" id="Phobius"/>
    </source>
</evidence>
<feature type="transmembrane region" description="Helical" evidence="8">
    <location>
        <begin position="137"/>
        <end position="157"/>
    </location>
</feature>
<evidence type="ECO:0000313" key="10">
    <source>
        <dbReference type="Proteomes" id="UP000642509"/>
    </source>
</evidence>
<feature type="transmembrane region" description="Helical" evidence="8">
    <location>
        <begin position="111"/>
        <end position="130"/>
    </location>
</feature>
<reference evidence="10" key="1">
    <citation type="journal article" date="2019" name="Int. J. Syst. Evol. Microbiol.">
        <title>The Global Catalogue of Microorganisms (GCM) 10K type strain sequencing project: providing services to taxonomists for standard genome sequencing and annotation.</title>
        <authorList>
            <consortium name="The Broad Institute Genomics Platform"/>
            <consortium name="The Broad Institute Genome Sequencing Center for Infectious Disease"/>
            <person name="Wu L."/>
            <person name="Ma J."/>
        </authorList>
    </citation>
    <scope>NUCLEOTIDE SEQUENCE [LARGE SCALE GENOMIC DNA]</scope>
    <source>
        <strain evidence="10">CGMCC 1.7064</strain>
    </source>
</reference>
<dbReference type="InterPro" id="IPR050171">
    <property type="entry name" value="MFS_Transporters"/>
</dbReference>
<comment type="subcellular location">
    <subcellularLocation>
        <location evidence="1">Cell membrane</location>
        <topology evidence="1">Multi-pass membrane protein</topology>
    </subcellularLocation>
</comment>
<evidence type="ECO:0000256" key="4">
    <source>
        <dbReference type="ARBA" id="ARBA00022692"/>
    </source>
</evidence>
<dbReference type="SUPFAM" id="SSF103473">
    <property type="entry name" value="MFS general substrate transporter"/>
    <property type="match status" value="1"/>
</dbReference>
<keyword evidence="6 8" id="KW-0472">Membrane</keyword>
<evidence type="ECO:0000313" key="9">
    <source>
        <dbReference type="EMBL" id="GGO43731.1"/>
    </source>
</evidence>
<accession>A0ABQ2LVN5</accession>
<evidence type="ECO:0000256" key="2">
    <source>
        <dbReference type="ARBA" id="ARBA00022448"/>
    </source>
</evidence>
<feature type="transmembrane region" description="Helical" evidence="8">
    <location>
        <begin position="388"/>
        <end position="410"/>
    </location>
</feature>
<sequence>MTGAGPGSVGTPGRGRSLYVYAAMALFIAGSSAPIPLLPLYGELLDLPPDRVALLFGSYLATMVLSLGLSSIPAAQAKPRLTLSIALVGSLVSDVFFLAGTEPALLTGRILTGFSVGFGLGAGATLAVLLRGEHGRSIAATMTMVAGFTGILGSALLADLTPWPTTAPFVVHGVATILVLVLVSLSTMPTALAPTIRSERRPHSDIVPPELTGTDIQRGDAVPPEPNVRPSRTAVVASVAVGILAWSIGNAVVGLAPTIVRDSLRSDSLLVASLVAVLVAGFGIAGQYSMPLSRSRLSVTVAALCLTAGTLCVAVGISIGQVPIILAGGALTGAGQGAGYRLGMLASTRGLPPQMHGARTSLYAGVAYVSAAASVQIGGALMTGFDQAGLQLFLAVFLVPVTYLLAMCFFGQWRPVAPA</sequence>
<dbReference type="PANTHER" id="PTHR23517:SF13">
    <property type="entry name" value="MAJOR FACILITATOR SUPERFAMILY MFS_1"/>
    <property type="match status" value="1"/>
</dbReference>
<dbReference type="EMBL" id="BMLQ01000003">
    <property type="protein sequence ID" value="GGO43731.1"/>
    <property type="molecule type" value="Genomic_DNA"/>
</dbReference>
<evidence type="ECO:0008006" key="11">
    <source>
        <dbReference type="Google" id="ProtNLM"/>
    </source>
</evidence>
<evidence type="ECO:0000256" key="3">
    <source>
        <dbReference type="ARBA" id="ARBA00022475"/>
    </source>
</evidence>
<feature type="transmembrane region" description="Helical" evidence="8">
    <location>
        <begin position="169"/>
        <end position="192"/>
    </location>
</feature>
<feature type="transmembrane region" description="Helical" evidence="8">
    <location>
        <begin position="324"/>
        <end position="342"/>
    </location>
</feature>
<feature type="region of interest" description="Disordered" evidence="7">
    <location>
        <begin position="203"/>
        <end position="227"/>
    </location>
</feature>
<dbReference type="PANTHER" id="PTHR23517">
    <property type="entry name" value="RESISTANCE PROTEIN MDTM, PUTATIVE-RELATED-RELATED"/>
    <property type="match status" value="1"/>
</dbReference>
<dbReference type="Pfam" id="PF07690">
    <property type="entry name" value="MFS_1"/>
    <property type="match status" value="1"/>
</dbReference>
<feature type="transmembrane region" description="Helical" evidence="8">
    <location>
        <begin position="52"/>
        <end position="69"/>
    </location>
</feature>
<feature type="transmembrane region" description="Helical" evidence="8">
    <location>
        <begin position="268"/>
        <end position="285"/>
    </location>
</feature>
<evidence type="ECO:0000256" key="1">
    <source>
        <dbReference type="ARBA" id="ARBA00004651"/>
    </source>
</evidence>
<keyword evidence="3" id="KW-1003">Cell membrane</keyword>
<feature type="transmembrane region" description="Helical" evidence="8">
    <location>
        <begin position="81"/>
        <end position="99"/>
    </location>
</feature>
<feature type="transmembrane region" description="Helical" evidence="8">
    <location>
        <begin position="362"/>
        <end position="382"/>
    </location>
</feature>
<keyword evidence="2" id="KW-0813">Transport</keyword>
<proteinExistence type="predicted"/>
<evidence type="ECO:0000256" key="6">
    <source>
        <dbReference type="ARBA" id="ARBA00023136"/>
    </source>
</evidence>
<comment type="caution">
    <text evidence="9">The sequence shown here is derived from an EMBL/GenBank/DDBJ whole genome shotgun (WGS) entry which is preliminary data.</text>
</comment>
<organism evidence="9 10">
    <name type="scientific">Citricoccus zhacaiensis</name>
    <dbReference type="NCBI Taxonomy" id="489142"/>
    <lineage>
        <taxon>Bacteria</taxon>
        <taxon>Bacillati</taxon>
        <taxon>Actinomycetota</taxon>
        <taxon>Actinomycetes</taxon>
        <taxon>Micrococcales</taxon>
        <taxon>Micrococcaceae</taxon>
        <taxon>Citricoccus</taxon>
    </lineage>
</organism>
<name>A0ABQ2LVN5_9MICC</name>
<feature type="transmembrane region" description="Helical" evidence="8">
    <location>
        <begin position="18"/>
        <end position="40"/>
    </location>
</feature>
<keyword evidence="4 8" id="KW-0812">Transmembrane</keyword>
<protein>
    <recommendedName>
        <fullName evidence="11">MFS transporter</fullName>
    </recommendedName>
</protein>
<feature type="transmembrane region" description="Helical" evidence="8">
    <location>
        <begin position="234"/>
        <end position="256"/>
    </location>
</feature>
<keyword evidence="10" id="KW-1185">Reference proteome</keyword>
<keyword evidence="5 8" id="KW-1133">Transmembrane helix</keyword>
<evidence type="ECO:0000256" key="7">
    <source>
        <dbReference type="SAM" id="MobiDB-lite"/>
    </source>
</evidence>
<dbReference type="InterPro" id="IPR036259">
    <property type="entry name" value="MFS_trans_sf"/>
</dbReference>
<evidence type="ECO:0000256" key="5">
    <source>
        <dbReference type="ARBA" id="ARBA00022989"/>
    </source>
</evidence>
<dbReference type="InterPro" id="IPR011701">
    <property type="entry name" value="MFS"/>
</dbReference>
<dbReference type="Gene3D" id="1.20.1250.20">
    <property type="entry name" value="MFS general substrate transporter like domains"/>
    <property type="match status" value="1"/>
</dbReference>
<dbReference type="Proteomes" id="UP000642509">
    <property type="component" value="Unassembled WGS sequence"/>
</dbReference>